<proteinExistence type="predicted"/>
<dbReference type="AlphaFoldDB" id="A0ABD3A926"/>
<comment type="caution">
    <text evidence="1">The sequence shown here is derived from an EMBL/GenBank/DDBJ whole genome shotgun (WGS) entry which is preliminary data.</text>
</comment>
<evidence type="ECO:0000313" key="1">
    <source>
        <dbReference type="EMBL" id="KAL3527366.1"/>
    </source>
</evidence>
<organism evidence="1 2">
    <name type="scientific">Cinchona calisaya</name>
    <dbReference type="NCBI Taxonomy" id="153742"/>
    <lineage>
        <taxon>Eukaryota</taxon>
        <taxon>Viridiplantae</taxon>
        <taxon>Streptophyta</taxon>
        <taxon>Embryophyta</taxon>
        <taxon>Tracheophyta</taxon>
        <taxon>Spermatophyta</taxon>
        <taxon>Magnoliopsida</taxon>
        <taxon>eudicotyledons</taxon>
        <taxon>Gunneridae</taxon>
        <taxon>Pentapetalae</taxon>
        <taxon>asterids</taxon>
        <taxon>lamiids</taxon>
        <taxon>Gentianales</taxon>
        <taxon>Rubiaceae</taxon>
        <taxon>Cinchonoideae</taxon>
        <taxon>Cinchoneae</taxon>
        <taxon>Cinchona</taxon>
    </lineage>
</organism>
<dbReference type="Proteomes" id="UP001630127">
    <property type="component" value="Unassembled WGS sequence"/>
</dbReference>
<keyword evidence="2" id="KW-1185">Reference proteome</keyword>
<name>A0ABD3A926_9GENT</name>
<protein>
    <submittedName>
        <fullName evidence="1">Uncharacterized protein</fullName>
    </submittedName>
</protein>
<accession>A0ABD3A926</accession>
<reference evidence="1 2" key="1">
    <citation type="submission" date="2024-11" db="EMBL/GenBank/DDBJ databases">
        <title>A near-complete genome assembly of Cinchona calisaya.</title>
        <authorList>
            <person name="Lian D.C."/>
            <person name="Zhao X.W."/>
            <person name="Wei L."/>
        </authorList>
    </citation>
    <scope>NUCLEOTIDE SEQUENCE [LARGE SCALE GENOMIC DNA]</scope>
    <source>
        <tissue evidence="1">Nenye</tissue>
    </source>
</reference>
<sequence length="157" mass="17740">MEGLSTSWGYCSGSVLTTMEMIEQAKEELQILEAQHPNRFNYLKLELKSFISHFESQILLLSSDNDNNMNIVSCANPTSVSISSSVTTQESSVGKKRKKSDLESMQVMEGKNIEASKQKFQRVVGDGCSKRRDRIDVVFERAQACLEKIQQFKTNFS</sequence>
<evidence type="ECO:0000313" key="2">
    <source>
        <dbReference type="Proteomes" id="UP001630127"/>
    </source>
</evidence>
<gene>
    <name evidence="1" type="ORF">ACH5RR_012022</name>
</gene>
<dbReference type="EMBL" id="JBJUIK010000005">
    <property type="protein sequence ID" value="KAL3527366.1"/>
    <property type="molecule type" value="Genomic_DNA"/>
</dbReference>